<dbReference type="InterPro" id="IPR024077">
    <property type="entry name" value="Neurolysin/TOP_dom2"/>
</dbReference>
<sequence length="642" mass="72392">MATTQLQPMTLPAPADAESWLDAKAAEGLAAAGDIATRLKTTEQLSALEALELWNDMSLATSDVAALASTFSEMHPIEAVRDRGEQAIQDISKFWTELSLDAEMYAVFERLSADGVDEQADRLLEKILLDFRRSGVDKDDTTRARLQEISERMVKVGQEFAKNTRDDVRSIQLTAQQFDGLPQDWIDTHDAAADGRITVTTDYPDLIPFMTFGRDAAARRELRIASLNRGWPVNDPLLQELFALRREYAGIVGYDTWADYNAETKMIGTGPAIAEFIDKIAAAAAESGERDRAVLIERMRQDRPDAETIDGADVPYYSELVRKESFDVDAQQVRTYFDFAKVRAGLLEVTGQLFGLTYRPADDAVVWHEDVTAYDVYDRDSDERIGRIYLDLHPRDGKFKHAAQFTMASGITDRQLPEGTLACNFGRGLMEHSDVVTLFHEFGHLVHHIVAGRTPWQRFSGVATEWDFVEAPSQMLEEWAWDADVLRTFATNADGEPIPAELVEKMRRADDFGKGYDARTQMFYASMSYDFHVREVPDLTERTRELQTKYSLFPYIEGTHMPASFGHLDGYSSGYYTYMWSLVIAKDMFSAFDPENLLEPGVARRYRDAVLAPGGTKDAADLVEDFLGRPYSFEAFAAWLDR</sequence>
<dbReference type="GO" id="GO:0006508">
    <property type="term" value="P:proteolysis"/>
    <property type="evidence" value="ECO:0007669"/>
    <property type="project" value="UniProtKB-KW"/>
</dbReference>
<dbReference type="SUPFAM" id="SSF55486">
    <property type="entry name" value="Metalloproteases ('zincins'), catalytic domain"/>
    <property type="match status" value="1"/>
</dbReference>
<dbReference type="RefSeq" id="WP_159544657.1">
    <property type="nucleotide sequence ID" value="NZ_CP047156.1"/>
</dbReference>
<dbReference type="CDD" id="cd06455">
    <property type="entry name" value="M3A_TOP"/>
    <property type="match status" value="1"/>
</dbReference>
<feature type="domain" description="Peptidase M3A/M3B catalytic" evidence="8">
    <location>
        <begin position="213"/>
        <end position="637"/>
    </location>
</feature>
<dbReference type="KEGG" id="eke:EK0264_08450"/>
<dbReference type="AlphaFoldDB" id="A0A7L4YMB3"/>
<dbReference type="InterPro" id="IPR024079">
    <property type="entry name" value="MetalloPept_cat_dom_sf"/>
</dbReference>
<evidence type="ECO:0000313" key="10">
    <source>
        <dbReference type="Proteomes" id="UP000463857"/>
    </source>
</evidence>
<keyword evidence="10" id="KW-1185">Reference proteome</keyword>
<dbReference type="InterPro" id="IPR001567">
    <property type="entry name" value="Pept_M3A_M3B_dom"/>
</dbReference>
<dbReference type="Gene3D" id="1.10.1370.10">
    <property type="entry name" value="Neurolysin, domain 3"/>
    <property type="match status" value="1"/>
</dbReference>
<keyword evidence="2 7" id="KW-0645">Protease</keyword>
<evidence type="ECO:0000256" key="7">
    <source>
        <dbReference type="RuleBase" id="RU003435"/>
    </source>
</evidence>
<keyword evidence="4 7" id="KW-0378">Hydrolase</keyword>
<gene>
    <name evidence="9" type="ORF">EK0264_08450</name>
</gene>
<dbReference type="OrthoDB" id="9773538at2"/>
<dbReference type="GO" id="GO:0046872">
    <property type="term" value="F:metal ion binding"/>
    <property type="evidence" value="ECO:0007669"/>
    <property type="project" value="UniProtKB-UniRule"/>
</dbReference>
<accession>A0A7L4YMB3</accession>
<evidence type="ECO:0000256" key="2">
    <source>
        <dbReference type="ARBA" id="ARBA00022670"/>
    </source>
</evidence>
<evidence type="ECO:0000256" key="6">
    <source>
        <dbReference type="ARBA" id="ARBA00023049"/>
    </source>
</evidence>
<evidence type="ECO:0000256" key="1">
    <source>
        <dbReference type="ARBA" id="ARBA00006040"/>
    </source>
</evidence>
<dbReference type="Pfam" id="PF01432">
    <property type="entry name" value="Peptidase_M3"/>
    <property type="match status" value="1"/>
</dbReference>
<dbReference type="Proteomes" id="UP000463857">
    <property type="component" value="Chromosome"/>
</dbReference>
<keyword evidence="5 7" id="KW-0862">Zinc</keyword>
<dbReference type="GO" id="GO:0006518">
    <property type="term" value="P:peptide metabolic process"/>
    <property type="evidence" value="ECO:0007669"/>
    <property type="project" value="TreeGrafter"/>
</dbReference>
<comment type="similarity">
    <text evidence="1 7">Belongs to the peptidase M3 family.</text>
</comment>
<dbReference type="EMBL" id="CP047156">
    <property type="protein sequence ID" value="QHC00306.1"/>
    <property type="molecule type" value="Genomic_DNA"/>
</dbReference>
<comment type="cofactor">
    <cofactor evidence="7">
        <name>Zn(2+)</name>
        <dbReference type="ChEBI" id="CHEBI:29105"/>
    </cofactor>
    <text evidence="7">Binds 1 zinc ion.</text>
</comment>
<evidence type="ECO:0000313" key="9">
    <source>
        <dbReference type="EMBL" id="QHC00306.1"/>
    </source>
</evidence>
<dbReference type="PANTHER" id="PTHR11804">
    <property type="entry name" value="PROTEASE M3 THIMET OLIGOPEPTIDASE-RELATED"/>
    <property type="match status" value="1"/>
</dbReference>
<dbReference type="InParanoid" id="A0A7L4YMB3"/>
<dbReference type="Gene3D" id="3.40.390.10">
    <property type="entry name" value="Collagenase (Catalytic Domain)"/>
    <property type="match status" value="1"/>
</dbReference>
<organism evidence="9 10">
    <name type="scientific">Epidermidibacterium keratini</name>
    <dbReference type="NCBI Taxonomy" id="1891644"/>
    <lineage>
        <taxon>Bacteria</taxon>
        <taxon>Bacillati</taxon>
        <taxon>Actinomycetota</taxon>
        <taxon>Actinomycetes</taxon>
        <taxon>Sporichthyales</taxon>
        <taxon>Sporichthyaceae</taxon>
        <taxon>Epidermidibacterium</taxon>
    </lineage>
</organism>
<keyword evidence="3 7" id="KW-0479">Metal-binding</keyword>
<dbReference type="GO" id="GO:0004222">
    <property type="term" value="F:metalloendopeptidase activity"/>
    <property type="evidence" value="ECO:0007669"/>
    <property type="project" value="InterPro"/>
</dbReference>
<dbReference type="PANTHER" id="PTHR11804:SF84">
    <property type="entry name" value="SACCHAROLYSIN"/>
    <property type="match status" value="1"/>
</dbReference>
<proteinExistence type="inferred from homology"/>
<name>A0A7L4YMB3_9ACTN</name>
<dbReference type="InterPro" id="IPR045090">
    <property type="entry name" value="Pept_M3A_M3B"/>
</dbReference>
<evidence type="ECO:0000256" key="4">
    <source>
        <dbReference type="ARBA" id="ARBA00022801"/>
    </source>
</evidence>
<evidence type="ECO:0000259" key="8">
    <source>
        <dbReference type="Pfam" id="PF01432"/>
    </source>
</evidence>
<evidence type="ECO:0000256" key="5">
    <source>
        <dbReference type="ARBA" id="ARBA00022833"/>
    </source>
</evidence>
<evidence type="ECO:0000256" key="3">
    <source>
        <dbReference type="ARBA" id="ARBA00022723"/>
    </source>
</evidence>
<keyword evidence="6 7" id="KW-0482">Metalloprotease</keyword>
<protein>
    <submittedName>
        <fullName evidence="9">Peptidase M3</fullName>
    </submittedName>
</protein>
<reference evidence="9 10" key="1">
    <citation type="journal article" date="2018" name="Int. J. Syst. Evol. Microbiol.">
        <title>Epidermidibacterium keratini gen. nov., sp. nov., a member of the family Sporichthyaceae, isolated from keratin epidermis.</title>
        <authorList>
            <person name="Lee D.G."/>
            <person name="Trujillo M.E."/>
            <person name="Kang S."/>
            <person name="Nam J.J."/>
            <person name="Kim Y.J."/>
        </authorList>
    </citation>
    <scope>NUCLEOTIDE SEQUENCE [LARGE SCALE GENOMIC DNA]</scope>
    <source>
        <strain evidence="9 10">EPI-7</strain>
    </source>
</reference>